<dbReference type="EMBL" id="HBFA01037354">
    <property type="protein sequence ID" value="CAD8688509.1"/>
    <property type="molecule type" value="Transcribed_RNA"/>
</dbReference>
<reference evidence="1" key="1">
    <citation type="submission" date="2021-01" db="EMBL/GenBank/DDBJ databases">
        <authorList>
            <person name="Corre E."/>
            <person name="Pelletier E."/>
            <person name="Niang G."/>
            <person name="Scheremetjew M."/>
            <person name="Finn R."/>
            <person name="Kale V."/>
            <person name="Holt S."/>
            <person name="Cochrane G."/>
            <person name="Meng A."/>
            <person name="Brown T."/>
            <person name="Cohen L."/>
        </authorList>
    </citation>
    <scope>NUCLEOTIDE SEQUENCE</scope>
    <source>
        <strain evidence="1">CCMP722</strain>
    </source>
</reference>
<protein>
    <submittedName>
        <fullName evidence="1">Uncharacterized protein</fullName>
    </submittedName>
</protein>
<organism evidence="1">
    <name type="scientific">Pyramimonas obovata</name>
    <dbReference type="NCBI Taxonomy" id="1411642"/>
    <lineage>
        <taxon>Eukaryota</taxon>
        <taxon>Viridiplantae</taxon>
        <taxon>Chlorophyta</taxon>
        <taxon>Pyramimonadophyceae</taxon>
        <taxon>Pyramimonadales</taxon>
        <taxon>Pyramimonadaceae</taxon>
        <taxon>Pyramimonas</taxon>
        <taxon>Pyramimonas incertae sedis</taxon>
    </lineage>
</organism>
<gene>
    <name evidence="1" type="ORF">POBO1169_LOCUS18660</name>
</gene>
<accession>A0A7S0RW69</accession>
<name>A0A7S0RW69_9CHLO</name>
<proteinExistence type="predicted"/>
<dbReference type="AlphaFoldDB" id="A0A7S0RW69"/>
<sequence length="127" mass="14446">MFSEGDEQNSAGPWYEQRAPVSQQIGKVSTKKDKCGVCELYFLPENLTGIASWKAVLLKREEWGLQEATQKLKKWAPTRLYNSVRLCAFCAQLVVPDKEPEVQRLGSTHAPKLMNRPHDHGINMMDD</sequence>
<evidence type="ECO:0000313" key="1">
    <source>
        <dbReference type="EMBL" id="CAD8688509.1"/>
    </source>
</evidence>